<accession>A0A624B2L3</accession>
<proteinExistence type="predicted"/>
<evidence type="ECO:0000313" key="2">
    <source>
        <dbReference type="EMBL" id="ECZ5259605.1"/>
    </source>
</evidence>
<keyword evidence="1" id="KW-1133">Transmembrane helix</keyword>
<feature type="transmembrane region" description="Helical" evidence="1">
    <location>
        <begin position="53"/>
        <end position="75"/>
    </location>
</feature>
<reference evidence="2" key="1">
    <citation type="submission" date="2018-07" db="EMBL/GenBank/DDBJ databases">
        <authorList>
            <consortium name="GenomeTrakr network: Whole genome sequencing for foodborne pathogen traceback"/>
        </authorList>
    </citation>
    <scope>NUCLEOTIDE SEQUENCE</scope>
    <source>
        <strain evidence="2">FDA00000044</strain>
    </source>
</reference>
<evidence type="ECO:0000256" key="1">
    <source>
        <dbReference type="SAM" id="Phobius"/>
    </source>
</evidence>
<sequence>MPVRLNTIPEPKLYPAPPARIKWLAALLLLLSIGVAITSLFVSDELAKNGPYFWGLACGIPVFLWSLAGSVRWLVFMTQHVRADAWNQRREAVILQETRRGRRALQVLALSVQTALTGDSLTETTTAFLARKQMLSTYSVLRGEDTVRRSVIPVLADQPVVRRLPVIFSLLLGDISPQLRQLPDDFHINVLLEMNTPLSGRSASEIWLKEWENANLPPLHLFSGPESGLAIVDDWLDNHIQDRAVLLVISVRLEPENPELTAESATALLLANRLTQTVLTPLALLHRPERIASIESIAAGVEQAMDWMPVQPDVISGTWIAELNREQRAALLSLNQPFAQEASLYEPDAFLGRSGPAAPWLSIGAAALAAMDSRKPQLTLSGVQDGNDLWASVVSPFDLPQEAS</sequence>
<gene>
    <name evidence="2" type="ORF">AHQ27_01485</name>
</gene>
<keyword evidence="1" id="KW-0812">Transmembrane</keyword>
<protein>
    <submittedName>
        <fullName evidence="2">Uncharacterized protein</fullName>
    </submittedName>
</protein>
<feature type="transmembrane region" description="Helical" evidence="1">
    <location>
        <begin position="21"/>
        <end position="41"/>
    </location>
</feature>
<comment type="caution">
    <text evidence="2">The sequence shown here is derived from an EMBL/GenBank/DDBJ whole genome shotgun (WGS) entry which is preliminary data.</text>
</comment>
<dbReference type="EMBL" id="AALGYR010000001">
    <property type="protein sequence ID" value="ECZ5259605.1"/>
    <property type="molecule type" value="Genomic_DNA"/>
</dbReference>
<keyword evidence="1" id="KW-0472">Membrane</keyword>
<name>A0A624B2L3_SALMO</name>
<organism evidence="2">
    <name type="scientific">Salmonella montevideo</name>
    <dbReference type="NCBI Taxonomy" id="115981"/>
    <lineage>
        <taxon>Bacteria</taxon>
        <taxon>Pseudomonadati</taxon>
        <taxon>Pseudomonadota</taxon>
        <taxon>Gammaproteobacteria</taxon>
        <taxon>Enterobacterales</taxon>
        <taxon>Enterobacteriaceae</taxon>
        <taxon>Salmonella</taxon>
    </lineage>
</organism>
<dbReference type="AlphaFoldDB" id="A0A624B2L3"/>